<comment type="caution">
    <text evidence="5">The sequence shown here is derived from an EMBL/GenBank/DDBJ whole genome shotgun (WGS) entry which is preliminary data.</text>
</comment>
<evidence type="ECO:0000313" key="5">
    <source>
        <dbReference type="EMBL" id="KPM06066.1"/>
    </source>
</evidence>
<evidence type="ECO:0000256" key="4">
    <source>
        <dbReference type="ARBA" id="ARBA00023136"/>
    </source>
</evidence>
<dbReference type="VEuPathDB" id="VectorBase:SSCA001593"/>
<protein>
    <submittedName>
        <fullName evidence="5">Uncharacterized protein</fullName>
    </submittedName>
</protein>
<dbReference type="GO" id="GO:0007188">
    <property type="term" value="P:adenylate cyclase-modulating G protein-coupled receptor signaling pathway"/>
    <property type="evidence" value="ECO:0007669"/>
    <property type="project" value="TreeGrafter"/>
</dbReference>
<keyword evidence="3" id="KW-1133">Transmembrane helix</keyword>
<dbReference type="PANTHER" id="PTHR45620:SF42">
    <property type="entry name" value="G-PROTEIN COUPLED RECEPTOR SEB-2"/>
    <property type="match status" value="1"/>
</dbReference>
<dbReference type="InterPro" id="IPR000832">
    <property type="entry name" value="GPCR_2_secretin-like"/>
</dbReference>
<dbReference type="AlphaFoldDB" id="A0A132A512"/>
<comment type="subcellular location">
    <subcellularLocation>
        <location evidence="1">Membrane</location>
        <topology evidence="1">Multi-pass membrane protein</topology>
    </subcellularLocation>
</comment>
<evidence type="ECO:0000256" key="3">
    <source>
        <dbReference type="ARBA" id="ARBA00022989"/>
    </source>
</evidence>
<evidence type="ECO:0000256" key="1">
    <source>
        <dbReference type="ARBA" id="ARBA00004141"/>
    </source>
</evidence>
<dbReference type="PRINTS" id="PR00249">
    <property type="entry name" value="GPCRSECRETIN"/>
</dbReference>
<sequence>MSRIRLHKHLFTSLLFHAVISALLKWHLLDGLNNPDYLLEKQQRSVRSSSNHSYLNLFKLNRLPSFCLILSILLRYFRSTNYLWMFNEALYLHQLIKHAFSQPSLRLLIILAYSLPFITTTSYIFARTVLVQNFHNQTTYSSDPIDVKNETMTMITIASSSSSTTSIPRMEESILDRQSIINNSAAIDHGDRFRTIWSDVGDQLNRSSSSSSLSGDAVNEIDSLLFKTKRSEIKINGKKIPSDPFDKLENQQQQQNRLTNFEYLFANDPTNVQYDSDYIDSFGDYNNINTDFVEEEGSMIEVDHCWLIPSSQPWHEWIINGPNLAILVVSDSYHNELKIYYLFC</sequence>
<accession>A0A132A512</accession>
<dbReference type="OrthoDB" id="16753at2759"/>
<evidence type="ECO:0000256" key="2">
    <source>
        <dbReference type="ARBA" id="ARBA00022692"/>
    </source>
</evidence>
<reference evidence="5 6" key="1">
    <citation type="journal article" date="2015" name="Parasit. Vectors">
        <title>Draft genome of the scabies mite.</title>
        <authorList>
            <person name="Rider S.D.Jr."/>
            <person name="Morgan M.S."/>
            <person name="Arlian L.G."/>
        </authorList>
    </citation>
    <scope>NUCLEOTIDE SEQUENCE [LARGE SCALE GENOMIC DNA]</scope>
    <source>
        <strain evidence="5">Arlian Lab</strain>
    </source>
</reference>
<dbReference type="Gene3D" id="1.20.1070.10">
    <property type="entry name" value="Rhodopsin 7-helix transmembrane proteins"/>
    <property type="match status" value="1"/>
</dbReference>
<evidence type="ECO:0000313" key="6">
    <source>
        <dbReference type="Proteomes" id="UP000616769"/>
    </source>
</evidence>
<dbReference type="GO" id="GO:0005886">
    <property type="term" value="C:plasma membrane"/>
    <property type="evidence" value="ECO:0007669"/>
    <property type="project" value="TreeGrafter"/>
</dbReference>
<dbReference type="EMBL" id="JXLN01010639">
    <property type="protein sequence ID" value="KPM06066.1"/>
    <property type="molecule type" value="Genomic_DNA"/>
</dbReference>
<dbReference type="GO" id="GO:0008528">
    <property type="term" value="F:G protein-coupled peptide receptor activity"/>
    <property type="evidence" value="ECO:0007669"/>
    <property type="project" value="TreeGrafter"/>
</dbReference>
<keyword evidence="2" id="KW-0812">Transmembrane</keyword>
<dbReference type="PANTHER" id="PTHR45620">
    <property type="entry name" value="PDF RECEPTOR-LIKE PROTEIN-RELATED"/>
    <property type="match status" value="1"/>
</dbReference>
<dbReference type="Pfam" id="PF00002">
    <property type="entry name" value="7tm_2"/>
    <property type="match status" value="1"/>
</dbReference>
<keyword evidence="4" id="KW-0472">Membrane</keyword>
<dbReference type="Proteomes" id="UP000616769">
    <property type="component" value="Unassembled WGS sequence"/>
</dbReference>
<gene>
    <name evidence="5" type="ORF">QR98_0045390</name>
</gene>
<name>A0A132A512_SARSC</name>
<dbReference type="InterPro" id="IPR050332">
    <property type="entry name" value="GPCR_2"/>
</dbReference>
<organism evidence="5 6">
    <name type="scientific">Sarcoptes scabiei</name>
    <name type="common">Itch mite</name>
    <name type="synonym">Acarus scabiei</name>
    <dbReference type="NCBI Taxonomy" id="52283"/>
    <lineage>
        <taxon>Eukaryota</taxon>
        <taxon>Metazoa</taxon>
        <taxon>Ecdysozoa</taxon>
        <taxon>Arthropoda</taxon>
        <taxon>Chelicerata</taxon>
        <taxon>Arachnida</taxon>
        <taxon>Acari</taxon>
        <taxon>Acariformes</taxon>
        <taxon>Sarcoptiformes</taxon>
        <taxon>Astigmata</taxon>
        <taxon>Psoroptidia</taxon>
        <taxon>Sarcoptoidea</taxon>
        <taxon>Sarcoptidae</taxon>
        <taxon>Sarcoptinae</taxon>
        <taxon>Sarcoptes</taxon>
    </lineage>
</organism>
<proteinExistence type="predicted"/>